<feature type="domain" description="Gylcosyl hydrolase 115 C-terminal" evidence="3">
    <location>
        <begin position="781"/>
        <end position="949"/>
    </location>
</feature>
<dbReference type="InterPro" id="IPR031924">
    <property type="entry name" value="GH115"/>
</dbReference>
<keyword evidence="5" id="KW-1185">Reference proteome</keyword>
<dbReference type="InterPro" id="IPR029018">
    <property type="entry name" value="Hex-like_dom2"/>
</dbReference>
<accession>A0ABQ1VAW6</accession>
<feature type="signal peptide" evidence="2">
    <location>
        <begin position="1"/>
        <end position="24"/>
    </location>
</feature>
<dbReference type="RefSeq" id="WP_137402270.1">
    <property type="nucleotide sequence ID" value="NZ_BMIU01000034.1"/>
</dbReference>
<dbReference type="Proteomes" id="UP000647339">
    <property type="component" value="Unassembled WGS sequence"/>
</dbReference>
<keyword evidence="2" id="KW-0732">Signal</keyword>
<sequence length="953" mass="107453">MFLQKKTISFFSVLLLLTCQLVKAQKQEEAIVFSESGSGRFPLVATAAAPLLLDHNEQEGVLIAAKNFQMDLHKVTGKEPAILQSDEIGADKHVVIIGTIGESSLVDKLIAQGKLDVKGIAGKWETFVVTAISDPFPGVEEALVIAGSDKRGTIFGIYEMAGQIGVSPWNWWADVPVRRSPSLYVARVRYSLGTPAVRYRGIFINDEAPALAGWATEKFGGFNHQFYEKVYELILRLKGNFLWPAMWGRALYDDDPLNPVLADKYGVVIGTSHHEPLMRAHVEWSRYGEGDWNYATNEERLRTFWQEGMERMGDHESIVTLGMRGDGDEPMSEESNIALLEKIVADQREIIKDVTGKPITATPQVWALYKEVQEYYDKGMRVPDDVTLLLCDDNWGNVRKLPEIGKKQHAGGYGMYYHFDYVGGPRNYKWLNTNPLPRIWEQMHLTYQHGVDRIWIVNVGDIKPMELPTSFFLDYAWNPGKWPAERLPAYTEQWAKKQFGKEHAVEIARILEQSTKITGRRTPEMLDETTYSLVHYNEAERVVEEFKQLATKAERIYGVLDEKYKPAYYQLVLFPTLASANLHELYLAVAKNHLYAEQGRNSAQAMGEEVQRLFEKDAALTKFYNEALSDGKWSHMMDQTHIGYTYWQQPEQNAMPEIRTAEVNERGGLGVAISGSTDYFPAHQQLTLDRMTPFQSFPATVTLFNRGKSPISYRLARKPDWLKVSESSGEIATEQQLSVTVDWQKVPLGKEEGELVIVSGEKEVAVVVPVQKYEVPEGFEGFVESNGYIAMEAAHFTGKNEASPVRWKVIPDMGKTSSAVTAFPVSYQGQSDEPASYLEYKAYFTSSGEVDVNVYLSPTLNFRDSGKGLRFAISIDDGAPQMVNMHSGDHNAQWGKWVGEHINIQTLSMTVDQPGEHVIRLWFVDPGVVFQKIVVDTGGQKSSYLGPPESHFQ</sequence>
<proteinExistence type="predicted"/>
<gene>
    <name evidence="4" type="ORF">GCM10011339_43400</name>
</gene>
<reference evidence="5" key="1">
    <citation type="journal article" date="2019" name="Int. J. Syst. Evol. Microbiol.">
        <title>The Global Catalogue of Microorganisms (GCM) 10K type strain sequencing project: providing services to taxonomists for standard genome sequencing and annotation.</title>
        <authorList>
            <consortium name="The Broad Institute Genomics Platform"/>
            <consortium name="The Broad Institute Genome Sequencing Center for Infectious Disease"/>
            <person name="Wu L."/>
            <person name="Ma J."/>
        </authorList>
    </citation>
    <scope>NUCLEOTIDE SEQUENCE [LARGE SCALE GENOMIC DNA]</scope>
    <source>
        <strain evidence="5">CGMCC 1.15407</strain>
    </source>
</reference>
<dbReference type="Pfam" id="PF17829">
    <property type="entry name" value="GH115_C"/>
    <property type="match status" value="1"/>
</dbReference>
<evidence type="ECO:0000256" key="1">
    <source>
        <dbReference type="ARBA" id="ARBA00022801"/>
    </source>
</evidence>
<evidence type="ECO:0000259" key="3">
    <source>
        <dbReference type="Pfam" id="PF17829"/>
    </source>
</evidence>
<dbReference type="SUPFAM" id="SSF55545">
    <property type="entry name" value="beta-N-acetylhexosaminidase-like domain"/>
    <property type="match status" value="1"/>
</dbReference>
<dbReference type="Gene3D" id="3.20.20.520">
    <property type="entry name" value="Glycosyl hydrolase family 115"/>
    <property type="match status" value="1"/>
</dbReference>
<dbReference type="Gene3D" id="2.60.120.1620">
    <property type="match status" value="1"/>
</dbReference>
<dbReference type="Pfam" id="PF15979">
    <property type="entry name" value="Glyco_hydro_115"/>
    <property type="match status" value="1"/>
</dbReference>
<keyword evidence="1" id="KW-0378">Hydrolase</keyword>
<feature type="chain" id="PRO_5046769907" description="Gylcosyl hydrolase 115 C-terminal domain-containing protein" evidence="2">
    <location>
        <begin position="25"/>
        <end position="953"/>
    </location>
</feature>
<dbReference type="Gene3D" id="1.20.58.2150">
    <property type="match status" value="1"/>
</dbReference>
<dbReference type="Gene3D" id="3.30.379.10">
    <property type="entry name" value="Chitobiase/beta-hexosaminidase domain 2-like"/>
    <property type="match status" value="1"/>
</dbReference>
<evidence type="ECO:0000256" key="2">
    <source>
        <dbReference type="SAM" id="SignalP"/>
    </source>
</evidence>
<name>A0ABQ1VAW6_9BACT</name>
<comment type="caution">
    <text evidence="4">The sequence shown here is derived from an EMBL/GenBank/DDBJ whole genome shotgun (WGS) entry which is preliminary data.</text>
</comment>
<dbReference type="InterPro" id="IPR041437">
    <property type="entry name" value="GH115_C"/>
</dbReference>
<dbReference type="PANTHER" id="PTHR37842">
    <property type="match status" value="1"/>
</dbReference>
<dbReference type="PANTHER" id="PTHR37842:SF2">
    <property type="entry name" value="GYLCOSYL HYDROLASE 115 C-TERMINAL DOMAIN-CONTAINING PROTEIN"/>
    <property type="match status" value="1"/>
</dbReference>
<dbReference type="EMBL" id="BMIU01000034">
    <property type="protein sequence ID" value="GGF50160.1"/>
    <property type="molecule type" value="Genomic_DNA"/>
</dbReference>
<protein>
    <recommendedName>
        <fullName evidence="3">Gylcosyl hydrolase 115 C-terminal domain-containing protein</fullName>
    </recommendedName>
</protein>
<dbReference type="InterPro" id="IPR042301">
    <property type="entry name" value="GH115_sf"/>
</dbReference>
<evidence type="ECO:0000313" key="5">
    <source>
        <dbReference type="Proteomes" id="UP000647339"/>
    </source>
</evidence>
<evidence type="ECO:0000313" key="4">
    <source>
        <dbReference type="EMBL" id="GGF50160.1"/>
    </source>
</evidence>
<organism evidence="4 5">
    <name type="scientific">Echinicola rosea</name>
    <dbReference type="NCBI Taxonomy" id="1807691"/>
    <lineage>
        <taxon>Bacteria</taxon>
        <taxon>Pseudomonadati</taxon>
        <taxon>Bacteroidota</taxon>
        <taxon>Cytophagia</taxon>
        <taxon>Cytophagales</taxon>
        <taxon>Cyclobacteriaceae</taxon>
        <taxon>Echinicola</taxon>
    </lineage>
</organism>